<dbReference type="Proteomes" id="UP000677054">
    <property type="component" value="Unassembled WGS sequence"/>
</dbReference>
<evidence type="ECO:0000256" key="2">
    <source>
        <dbReference type="ARBA" id="ARBA00004496"/>
    </source>
</evidence>
<evidence type="ECO:0000256" key="9">
    <source>
        <dbReference type="SAM" id="MobiDB-lite"/>
    </source>
</evidence>
<dbReference type="Gene3D" id="1.10.238.220">
    <property type="match status" value="1"/>
</dbReference>
<dbReference type="PROSITE" id="PS00018">
    <property type="entry name" value="EF_HAND_1"/>
    <property type="match status" value="1"/>
</dbReference>
<keyword evidence="7" id="KW-0106">Calcium</keyword>
<keyword evidence="6" id="KW-0677">Repeat</keyword>
<dbReference type="EMBL" id="CAJPEV010000274">
    <property type="protein sequence ID" value="CAG0883280.1"/>
    <property type="molecule type" value="Genomic_DNA"/>
</dbReference>
<gene>
    <name evidence="11" type="ORF">DSTB1V02_LOCUS2446</name>
</gene>
<evidence type="ECO:0000313" key="12">
    <source>
        <dbReference type="Proteomes" id="UP000677054"/>
    </source>
</evidence>
<dbReference type="FunFam" id="1.10.238.10:FF:000091">
    <property type="entry name" value="Serine/threonine-protein phosphatase 2A regulatory subunit B'' subunit gamma"/>
    <property type="match status" value="1"/>
</dbReference>
<keyword evidence="4" id="KW-0963">Cytoplasm</keyword>
<dbReference type="PANTHER" id="PTHR12085">
    <property type="entry name" value="SERINE/THREONINE-PROTEIN PHOSPHATASE 2A REGULATORY SUBUNIT B'' SUBUNIT GAMMA"/>
    <property type="match status" value="1"/>
</dbReference>
<dbReference type="FunFam" id="1.10.238.220:FF:000002">
    <property type="entry name" value="Serine/threonine-protein phosphatase 2A regulatory subunit B'' subunit gamma"/>
    <property type="match status" value="1"/>
</dbReference>
<protein>
    <recommendedName>
        <fullName evidence="3">Serine/threonine-protein phosphatase 2A regulatory subunit B'' subunit gamma</fullName>
    </recommendedName>
</protein>
<evidence type="ECO:0000256" key="3">
    <source>
        <dbReference type="ARBA" id="ARBA00022320"/>
    </source>
</evidence>
<dbReference type="OrthoDB" id="10265007at2759"/>
<evidence type="ECO:0000256" key="6">
    <source>
        <dbReference type="ARBA" id="ARBA00022737"/>
    </source>
</evidence>
<dbReference type="GO" id="GO:0035303">
    <property type="term" value="P:regulation of dephosphorylation"/>
    <property type="evidence" value="ECO:0007669"/>
    <property type="project" value="InterPro"/>
</dbReference>
<evidence type="ECO:0000256" key="8">
    <source>
        <dbReference type="ARBA" id="ARBA00023242"/>
    </source>
</evidence>
<dbReference type="EMBL" id="LR899791">
    <property type="protein sequence ID" value="CAD7242481.1"/>
    <property type="molecule type" value="Genomic_DNA"/>
</dbReference>
<dbReference type="GO" id="GO:0046872">
    <property type="term" value="F:metal ion binding"/>
    <property type="evidence" value="ECO:0007669"/>
    <property type="project" value="UniProtKB-KW"/>
</dbReference>
<dbReference type="GO" id="GO:0030865">
    <property type="term" value="P:cortical cytoskeleton organization"/>
    <property type="evidence" value="ECO:0007669"/>
    <property type="project" value="TreeGrafter"/>
</dbReference>
<dbReference type="Gene3D" id="1.10.238.10">
    <property type="entry name" value="EF-hand"/>
    <property type="match status" value="1"/>
</dbReference>
<organism evidence="11">
    <name type="scientific">Darwinula stevensoni</name>
    <dbReference type="NCBI Taxonomy" id="69355"/>
    <lineage>
        <taxon>Eukaryota</taxon>
        <taxon>Metazoa</taxon>
        <taxon>Ecdysozoa</taxon>
        <taxon>Arthropoda</taxon>
        <taxon>Crustacea</taxon>
        <taxon>Oligostraca</taxon>
        <taxon>Ostracoda</taxon>
        <taxon>Podocopa</taxon>
        <taxon>Podocopida</taxon>
        <taxon>Darwinulocopina</taxon>
        <taxon>Darwinuloidea</taxon>
        <taxon>Darwinulidae</taxon>
        <taxon>Darwinula</taxon>
    </lineage>
</organism>
<keyword evidence="12" id="KW-1185">Reference proteome</keyword>
<accession>A0A7R8X7G9</accession>
<dbReference type="GO" id="GO:0000226">
    <property type="term" value="P:microtubule cytoskeleton organization"/>
    <property type="evidence" value="ECO:0007669"/>
    <property type="project" value="TreeGrafter"/>
</dbReference>
<dbReference type="GO" id="GO:0005737">
    <property type="term" value="C:cytoplasm"/>
    <property type="evidence" value="ECO:0007669"/>
    <property type="project" value="UniProtKB-SubCell"/>
</dbReference>
<dbReference type="AlphaFoldDB" id="A0A7R8X7G9"/>
<dbReference type="GO" id="GO:0005813">
    <property type="term" value="C:centrosome"/>
    <property type="evidence" value="ECO:0007669"/>
    <property type="project" value="TreeGrafter"/>
</dbReference>
<evidence type="ECO:0000256" key="4">
    <source>
        <dbReference type="ARBA" id="ARBA00022490"/>
    </source>
</evidence>
<feature type="domain" description="PP2A regulatory subunit B'' EF-hand" evidence="10">
    <location>
        <begin position="211"/>
        <end position="287"/>
    </location>
</feature>
<dbReference type="PANTHER" id="PTHR12085:SF3">
    <property type="entry name" value="SERINE_THREONINE-PROTEIN PHOSPHATASE 2A REGULATORY SUBUNIT B'' SUBUNIT GAMMA"/>
    <property type="match status" value="1"/>
</dbReference>
<sequence length="483" mass="56062">MMTLRESLRSLKIGREEGSDAVRDDLKATREAEAGIPEEGTKDLKRTAEYLVHPLKVSEEEMRLFHELMHDKDKESGGDVAKTTIPTFYKKLPAEDELLQQKLREESRALFLQERSRKLLDNDDIKDLWLLLDKHHTPPDTGDEQMIQYGDYKKVAEKCNPKCKQYFTASLFAKLQNGDPYGRVSIMALFNYIMRKVWLHQTRIGLSLYDVTGQGYLRESDLENYILELIPTLPQLDGLEKSFHSFYVCTAVRKFFFFLDPFRSGRVRIQDILACSFLDDLLELRDEELPKEAQEANWFSAPSALRVYGQYLNLDRDHNGMLSKEELQRYGTGMLTSVFIDRVFQECLTYDGEMDYKTYLDFVLALENRKEPQALQYFFRILDVEGKGFLSVFSLNYFFRASSCAIQAQLKSHGQEPVNFEDIKDECFDMVKPKDPTKIMLKDLINCGRGDTVVSILIDVNGFWTHENRELMVAETMEETAEV</sequence>
<keyword evidence="5" id="KW-0479">Metal-binding</keyword>
<dbReference type="GO" id="GO:0005634">
    <property type="term" value="C:nucleus"/>
    <property type="evidence" value="ECO:0007669"/>
    <property type="project" value="UniProtKB-SubCell"/>
</dbReference>
<keyword evidence="8" id="KW-0539">Nucleus</keyword>
<comment type="subcellular location">
    <subcellularLocation>
        <location evidence="2">Cytoplasm</location>
    </subcellularLocation>
    <subcellularLocation>
        <location evidence="1">Nucleus</location>
    </subcellularLocation>
</comment>
<dbReference type="SUPFAM" id="SSF47473">
    <property type="entry name" value="EF-hand"/>
    <property type="match status" value="1"/>
</dbReference>
<proteinExistence type="predicted"/>
<dbReference type="InterPro" id="IPR018247">
    <property type="entry name" value="EF_Hand_1_Ca_BS"/>
</dbReference>
<dbReference type="CDD" id="cd21505">
    <property type="entry name" value="PPP2R3C"/>
    <property type="match status" value="1"/>
</dbReference>
<dbReference type="Pfam" id="PF17958">
    <property type="entry name" value="EF-hand_13"/>
    <property type="match status" value="1"/>
</dbReference>
<reference evidence="11" key="1">
    <citation type="submission" date="2020-11" db="EMBL/GenBank/DDBJ databases">
        <authorList>
            <person name="Tran Van P."/>
        </authorList>
    </citation>
    <scope>NUCLEOTIDE SEQUENCE</scope>
</reference>
<dbReference type="InterPro" id="IPR041534">
    <property type="entry name" value="EF-hand_13"/>
</dbReference>
<name>A0A7R8X7G9_9CRUS</name>
<feature type="region of interest" description="Disordered" evidence="9">
    <location>
        <begin position="19"/>
        <end position="41"/>
    </location>
</feature>
<dbReference type="GO" id="GO:0005819">
    <property type="term" value="C:spindle"/>
    <property type="evidence" value="ECO:0007669"/>
    <property type="project" value="TreeGrafter"/>
</dbReference>
<evidence type="ECO:0000256" key="1">
    <source>
        <dbReference type="ARBA" id="ARBA00004123"/>
    </source>
</evidence>
<dbReference type="InterPro" id="IPR011992">
    <property type="entry name" value="EF-hand-dom_pair"/>
</dbReference>
<evidence type="ECO:0000256" key="5">
    <source>
        <dbReference type="ARBA" id="ARBA00022723"/>
    </source>
</evidence>
<evidence type="ECO:0000313" key="11">
    <source>
        <dbReference type="EMBL" id="CAD7242481.1"/>
    </source>
</evidence>
<evidence type="ECO:0000256" key="7">
    <source>
        <dbReference type="ARBA" id="ARBA00022837"/>
    </source>
</evidence>
<dbReference type="InterPro" id="IPR039865">
    <property type="entry name" value="PPP2R3C"/>
</dbReference>
<evidence type="ECO:0000259" key="10">
    <source>
        <dbReference type="Pfam" id="PF17958"/>
    </source>
</evidence>